<evidence type="ECO:0000313" key="3">
    <source>
        <dbReference type="Proteomes" id="UP000199013"/>
    </source>
</evidence>
<dbReference type="Proteomes" id="UP000199013">
    <property type="component" value="Unassembled WGS sequence"/>
</dbReference>
<dbReference type="AlphaFoldDB" id="A0A1C3NZT0"/>
<evidence type="ECO:0000313" key="2">
    <source>
        <dbReference type="EMBL" id="SBW23008.1"/>
    </source>
</evidence>
<keyword evidence="3" id="KW-1185">Reference proteome</keyword>
<proteinExistence type="predicted"/>
<name>A0A1C3NZT0_9ACTN</name>
<organism evidence="2 3">
    <name type="scientific">Candidatus Protofrankia californiensis</name>
    <dbReference type="NCBI Taxonomy" id="1839754"/>
    <lineage>
        <taxon>Bacteria</taxon>
        <taxon>Bacillati</taxon>
        <taxon>Actinomycetota</taxon>
        <taxon>Actinomycetes</taxon>
        <taxon>Frankiales</taxon>
        <taxon>Frankiaceae</taxon>
        <taxon>Protofrankia</taxon>
    </lineage>
</organism>
<sequence>MSGCAGLARSGQSTRIRRPDTVPGLESDLSADRRHYSELELHPILAAAVEEFRQHGYHGSTVRDRRTGSPTTSSPWHCISQTVITWPFSISSHAALQTTTASGVRRSGTSCA</sequence>
<gene>
    <name evidence="2" type="ORF">FDG2_3428</name>
</gene>
<dbReference type="EMBL" id="FLUV01001434">
    <property type="protein sequence ID" value="SBW23008.1"/>
    <property type="molecule type" value="Genomic_DNA"/>
</dbReference>
<reference evidence="3" key="1">
    <citation type="submission" date="2016-02" db="EMBL/GenBank/DDBJ databases">
        <authorList>
            <person name="Wibberg D."/>
        </authorList>
    </citation>
    <scope>NUCLEOTIDE SEQUENCE [LARGE SCALE GENOMIC DNA]</scope>
</reference>
<evidence type="ECO:0000256" key="1">
    <source>
        <dbReference type="SAM" id="MobiDB-lite"/>
    </source>
</evidence>
<feature type="region of interest" description="Disordered" evidence="1">
    <location>
        <begin position="1"/>
        <end position="29"/>
    </location>
</feature>
<accession>A0A1C3NZT0</accession>
<protein>
    <submittedName>
        <fullName evidence="2">Uncharacterized protein</fullName>
    </submittedName>
</protein>